<accession>A0A2A6C2D8</accession>
<reference evidence="1" key="2">
    <citation type="submission" date="2022-06" db="UniProtKB">
        <authorList>
            <consortium name="EnsemblMetazoa"/>
        </authorList>
    </citation>
    <scope>IDENTIFICATION</scope>
    <source>
        <strain evidence="1">PS312</strain>
    </source>
</reference>
<keyword evidence="2" id="KW-1185">Reference proteome</keyword>
<sequence length="406" mass="46063">MMIRISEMESTPLPYVVFAYVAMLIHLINLSISIFLIVVIQSTQLHKNCKFLLSVWGVSLSSLYLYIEHEDICITDQQIRSTFTLLLGWITEVGLHIIAAVGIFILEMCSLTMNSKAVKYCRRRKIELRGSFSLNIRGYQVKEAYQLAVSMQRAYLYTFIVKNSFNGFIMTACYKADDTHMCVPLLFELPYFVLESVYGVGLTTTFLLTLWGLSYMTQFVSHAAIFVLNTTMTSLPLNKQDPRIRGYLITVSAGTQAFSETLEIMIASERVLSSMNPEKYHLSRLNLKMLIPYTLVAGNAALIQSWVAQDECSGRVVLRSEVKEARELAVSMQRAYLVTFVAKNLVNSVIVVGCIRVDEERNCIPLLYPLSFTVLEGSTRVQDVFEAPKIESPGTVYFDDLRRAWN</sequence>
<name>A0A2A6C2D8_PRIPA</name>
<dbReference type="Proteomes" id="UP000005239">
    <property type="component" value="Unassembled WGS sequence"/>
</dbReference>
<evidence type="ECO:0000313" key="2">
    <source>
        <dbReference type="Proteomes" id="UP000005239"/>
    </source>
</evidence>
<reference evidence="2" key="1">
    <citation type="journal article" date="2008" name="Nat. Genet.">
        <title>The Pristionchus pacificus genome provides a unique perspective on nematode lifestyle and parasitism.</title>
        <authorList>
            <person name="Dieterich C."/>
            <person name="Clifton S.W."/>
            <person name="Schuster L.N."/>
            <person name="Chinwalla A."/>
            <person name="Delehaunty K."/>
            <person name="Dinkelacker I."/>
            <person name="Fulton L."/>
            <person name="Fulton R."/>
            <person name="Godfrey J."/>
            <person name="Minx P."/>
            <person name="Mitreva M."/>
            <person name="Roeseler W."/>
            <person name="Tian H."/>
            <person name="Witte H."/>
            <person name="Yang S.P."/>
            <person name="Wilson R.K."/>
            <person name="Sommer R.J."/>
        </authorList>
    </citation>
    <scope>NUCLEOTIDE SEQUENCE [LARGE SCALE GENOMIC DNA]</scope>
    <source>
        <strain evidence="2">PS312</strain>
    </source>
</reference>
<evidence type="ECO:0000313" key="1">
    <source>
        <dbReference type="EnsemblMetazoa" id="PPA40559.1"/>
    </source>
</evidence>
<proteinExistence type="predicted"/>
<gene>
    <name evidence="1" type="primary">WBGene00278928</name>
</gene>
<protein>
    <submittedName>
        <fullName evidence="1">Uncharacterized protein</fullName>
    </submittedName>
</protein>
<organism evidence="1 2">
    <name type="scientific">Pristionchus pacificus</name>
    <name type="common">Parasitic nematode worm</name>
    <dbReference type="NCBI Taxonomy" id="54126"/>
    <lineage>
        <taxon>Eukaryota</taxon>
        <taxon>Metazoa</taxon>
        <taxon>Ecdysozoa</taxon>
        <taxon>Nematoda</taxon>
        <taxon>Chromadorea</taxon>
        <taxon>Rhabditida</taxon>
        <taxon>Rhabditina</taxon>
        <taxon>Diplogasteromorpha</taxon>
        <taxon>Diplogasteroidea</taxon>
        <taxon>Neodiplogasteridae</taxon>
        <taxon>Pristionchus</taxon>
    </lineage>
</organism>
<dbReference type="AlphaFoldDB" id="A0A2A6C2D8"/>
<accession>A0A8R1YXS7</accession>
<dbReference type="EnsemblMetazoa" id="PPA40559.1">
    <property type="protein sequence ID" value="PPA40559.1"/>
    <property type="gene ID" value="WBGene00278928"/>
</dbReference>